<keyword evidence="4" id="KW-1185">Reference proteome</keyword>
<evidence type="ECO:0000313" key="4">
    <source>
        <dbReference type="Proteomes" id="UP000319769"/>
    </source>
</evidence>
<evidence type="ECO:0000256" key="2">
    <source>
        <dbReference type="SAM" id="SignalP"/>
    </source>
</evidence>
<feature type="signal peptide" evidence="2">
    <location>
        <begin position="1"/>
        <end position="27"/>
    </location>
</feature>
<comment type="caution">
    <text evidence="3">The sequence shown here is derived from an EMBL/GenBank/DDBJ whole genome shotgun (WGS) entry which is preliminary data.</text>
</comment>
<dbReference type="OrthoDB" id="3678781at2"/>
<dbReference type="EMBL" id="VMNW02000037">
    <property type="protein sequence ID" value="KAA9158118.1"/>
    <property type="molecule type" value="Genomic_DNA"/>
</dbReference>
<dbReference type="RefSeq" id="WP_144747837.1">
    <property type="nucleotide sequence ID" value="NZ_VMNW02000037.1"/>
</dbReference>
<sequence>MTSTTTKITVGTLAAALALLTPGIASATEPSATVQQATPDLDGDGYPDLATLTMAGDGQQRLDFTVRGETTSVQLTGDPAQGVQPMRVTDMNGDGRQEVVVVESVGANTTFSTVWDHAGSGPRALSTSDGKPLQLAEGGGMAARLGYECASNAAGGRDLITLQVSRDDGDAVTYTGSRVRYEITDDVVHQVNDYTISSVGQDDPVLRTAPASCS</sequence>
<dbReference type="Pfam" id="PF13517">
    <property type="entry name" value="FG-GAP_3"/>
    <property type="match status" value="1"/>
</dbReference>
<evidence type="ECO:0000313" key="3">
    <source>
        <dbReference type="EMBL" id="KAA9158118.1"/>
    </source>
</evidence>
<reference evidence="3" key="1">
    <citation type="submission" date="2019-09" db="EMBL/GenBank/DDBJ databases">
        <authorList>
            <person name="Teo W.F.A."/>
            <person name="Duangmal K."/>
        </authorList>
    </citation>
    <scope>NUCLEOTIDE SEQUENCE [LARGE SCALE GENOMIC DNA]</scope>
    <source>
        <strain evidence="3">K81G1</strain>
    </source>
</reference>
<organism evidence="3 4">
    <name type="scientific">Amycolatopsis acidicola</name>
    <dbReference type="NCBI Taxonomy" id="2596893"/>
    <lineage>
        <taxon>Bacteria</taxon>
        <taxon>Bacillati</taxon>
        <taxon>Actinomycetota</taxon>
        <taxon>Actinomycetes</taxon>
        <taxon>Pseudonocardiales</taxon>
        <taxon>Pseudonocardiaceae</taxon>
        <taxon>Amycolatopsis</taxon>
    </lineage>
</organism>
<dbReference type="AlphaFoldDB" id="A0A5N0UXF5"/>
<proteinExistence type="predicted"/>
<name>A0A5N0UXF5_9PSEU</name>
<dbReference type="InterPro" id="IPR028994">
    <property type="entry name" value="Integrin_alpha_N"/>
</dbReference>
<evidence type="ECO:0000256" key="1">
    <source>
        <dbReference type="ARBA" id="ARBA00022729"/>
    </source>
</evidence>
<dbReference type="SUPFAM" id="SSF69318">
    <property type="entry name" value="Integrin alpha N-terminal domain"/>
    <property type="match status" value="1"/>
</dbReference>
<protein>
    <submittedName>
        <fullName evidence="3">VCBS repeat-containing protein</fullName>
    </submittedName>
</protein>
<keyword evidence="1 2" id="KW-0732">Signal</keyword>
<accession>A0A5N0UXF5</accession>
<feature type="chain" id="PRO_5024289417" evidence="2">
    <location>
        <begin position="28"/>
        <end position="214"/>
    </location>
</feature>
<dbReference type="InterPro" id="IPR013517">
    <property type="entry name" value="FG-GAP"/>
</dbReference>
<gene>
    <name evidence="3" type="ORF">FPZ12_023740</name>
</gene>
<dbReference type="Proteomes" id="UP000319769">
    <property type="component" value="Unassembled WGS sequence"/>
</dbReference>